<keyword evidence="2" id="KW-1003">Cell membrane</keyword>
<dbReference type="CDD" id="cd00637">
    <property type="entry name" value="7tm_classA_rhodopsin-like"/>
    <property type="match status" value="1"/>
</dbReference>
<keyword evidence="9" id="KW-1185">Reference proteome</keyword>
<dbReference type="Proteomes" id="UP000678393">
    <property type="component" value="Unassembled WGS sequence"/>
</dbReference>
<evidence type="ECO:0000256" key="1">
    <source>
        <dbReference type="ARBA" id="ARBA00004651"/>
    </source>
</evidence>
<evidence type="ECO:0000256" key="5">
    <source>
        <dbReference type="ARBA" id="ARBA00023136"/>
    </source>
</evidence>
<dbReference type="GO" id="GO:0005886">
    <property type="term" value="C:plasma membrane"/>
    <property type="evidence" value="ECO:0007669"/>
    <property type="project" value="UniProtKB-SubCell"/>
</dbReference>
<dbReference type="GO" id="GO:0004930">
    <property type="term" value="F:G protein-coupled receptor activity"/>
    <property type="evidence" value="ECO:0007669"/>
    <property type="project" value="InterPro"/>
</dbReference>
<feature type="domain" description="G-protein coupled receptors family 1 profile" evidence="7">
    <location>
        <begin position="44"/>
        <end position="296"/>
    </location>
</feature>
<dbReference type="SUPFAM" id="SSF81321">
    <property type="entry name" value="Family A G protein-coupled receptor-like"/>
    <property type="match status" value="1"/>
</dbReference>
<dbReference type="InterPro" id="IPR000276">
    <property type="entry name" value="GPCR_Rhodpsn"/>
</dbReference>
<feature type="transmembrane region" description="Helical" evidence="6">
    <location>
        <begin position="29"/>
        <end position="52"/>
    </location>
</feature>
<evidence type="ECO:0000256" key="3">
    <source>
        <dbReference type="ARBA" id="ARBA00022692"/>
    </source>
</evidence>
<evidence type="ECO:0000313" key="9">
    <source>
        <dbReference type="Proteomes" id="UP000678393"/>
    </source>
</evidence>
<feature type="transmembrane region" description="Helical" evidence="6">
    <location>
        <begin position="106"/>
        <end position="125"/>
    </location>
</feature>
<dbReference type="PANTHER" id="PTHR22750">
    <property type="entry name" value="G-PROTEIN COUPLED RECEPTOR"/>
    <property type="match status" value="1"/>
</dbReference>
<evidence type="ECO:0000256" key="2">
    <source>
        <dbReference type="ARBA" id="ARBA00022475"/>
    </source>
</evidence>
<name>A0A8S3YB37_9EUPU</name>
<feature type="transmembrane region" description="Helical" evidence="6">
    <location>
        <begin position="279"/>
        <end position="299"/>
    </location>
</feature>
<feature type="transmembrane region" description="Helical" evidence="6">
    <location>
        <begin position="186"/>
        <end position="211"/>
    </location>
</feature>
<dbReference type="InterPro" id="IPR017452">
    <property type="entry name" value="GPCR_Rhodpsn_7TM"/>
</dbReference>
<evidence type="ECO:0000256" key="4">
    <source>
        <dbReference type="ARBA" id="ARBA00022989"/>
    </source>
</evidence>
<feature type="transmembrane region" description="Helical" evidence="6">
    <location>
        <begin position="146"/>
        <end position="166"/>
    </location>
</feature>
<keyword evidence="3 6" id="KW-0812">Transmembrane</keyword>
<dbReference type="EMBL" id="CAJHNH020000002">
    <property type="protein sequence ID" value="CAG5114499.1"/>
    <property type="molecule type" value="Genomic_DNA"/>
</dbReference>
<accession>A0A8S3YB37</accession>
<sequence>MLGTTNSPADNHTGHADHHHHDGDNDHGFIAVFFLLAALFICCGNAATLVAILRNHKLRTIPNIYIGSLAVADFMVGVMLLVQGISELQIVQKILDHQEQFCLARMSMLFVCLAASMLSYLLVACDRYVYIMQSLKYVNIVTKQRSLMFIVVAWMLACVYGTVPAYTSHFTPKEGCSPTHVFSDTYMIIVHPTFFLTLSAGTCWLYFRIVAVAIQQQKRIREQEFGVNQDLGGVRLSQRTWKVVKILMLVFGLFFLCWLPLLVLAFVEYTVHVDHLALDIASLIAVMNSGVNFLVLAAMKKDFRAEFRGMMCTCCGEVCCCCGSVKVHPAGVSTVGTSQWGSSAE</sequence>
<dbReference type="SMART" id="SM01381">
    <property type="entry name" value="7TM_GPCR_Srsx"/>
    <property type="match status" value="1"/>
</dbReference>
<evidence type="ECO:0000313" key="8">
    <source>
        <dbReference type="EMBL" id="CAG5114499.1"/>
    </source>
</evidence>
<comment type="caution">
    <text evidence="8">The sequence shown here is derived from an EMBL/GenBank/DDBJ whole genome shotgun (WGS) entry which is preliminary data.</text>
</comment>
<evidence type="ECO:0000259" key="7">
    <source>
        <dbReference type="PROSITE" id="PS50262"/>
    </source>
</evidence>
<dbReference type="PROSITE" id="PS50262">
    <property type="entry name" value="G_PROTEIN_RECEP_F1_2"/>
    <property type="match status" value="1"/>
</dbReference>
<dbReference type="PRINTS" id="PR00237">
    <property type="entry name" value="GPCRRHODOPSN"/>
</dbReference>
<dbReference type="Gene3D" id="1.20.1070.10">
    <property type="entry name" value="Rhodopsin 7-helix transmembrane proteins"/>
    <property type="match status" value="1"/>
</dbReference>
<dbReference type="Pfam" id="PF00001">
    <property type="entry name" value="7tm_1"/>
    <property type="match status" value="1"/>
</dbReference>
<dbReference type="AlphaFoldDB" id="A0A8S3YB37"/>
<proteinExistence type="predicted"/>
<reference evidence="8" key="1">
    <citation type="submission" date="2021-04" db="EMBL/GenBank/DDBJ databases">
        <authorList>
            <consortium name="Molecular Ecology Group"/>
        </authorList>
    </citation>
    <scope>NUCLEOTIDE SEQUENCE</scope>
</reference>
<feature type="transmembrane region" description="Helical" evidence="6">
    <location>
        <begin position="246"/>
        <end position="267"/>
    </location>
</feature>
<keyword evidence="5 6" id="KW-0472">Membrane</keyword>
<protein>
    <recommendedName>
        <fullName evidence="7">G-protein coupled receptors family 1 profile domain-containing protein</fullName>
    </recommendedName>
</protein>
<organism evidence="8 9">
    <name type="scientific">Candidula unifasciata</name>
    <dbReference type="NCBI Taxonomy" id="100452"/>
    <lineage>
        <taxon>Eukaryota</taxon>
        <taxon>Metazoa</taxon>
        <taxon>Spiralia</taxon>
        <taxon>Lophotrochozoa</taxon>
        <taxon>Mollusca</taxon>
        <taxon>Gastropoda</taxon>
        <taxon>Heterobranchia</taxon>
        <taxon>Euthyneura</taxon>
        <taxon>Panpulmonata</taxon>
        <taxon>Eupulmonata</taxon>
        <taxon>Stylommatophora</taxon>
        <taxon>Helicina</taxon>
        <taxon>Helicoidea</taxon>
        <taxon>Geomitridae</taxon>
        <taxon>Candidula</taxon>
    </lineage>
</organism>
<evidence type="ECO:0000256" key="6">
    <source>
        <dbReference type="SAM" id="Phobius"/>
    </source>
</evidence>
<comment type="subcellular location">
    <subcellularLocation>
        <location evidence="1">Cell membrane</location>
        <topology evidence="1">Multi-pass membrane protein</topology>
    </subcellularLocation>
</comment>
<keyword evidence="4 6" id="KW-1133">Transmembrane helix</keyword>
<dbReference type="OrthoDB" id="5965749at2759"/>
<gene>
    <name evidence="8" type="ORF">CUNI_LOCUS57</name>
</gene>
<feature type="transmembrane region" description="Helical" evidence="6">
    <location>
        <begin position="64"/>
        <end position="86"/>
    </location>
</feature>